<evidence type="ECO:0000313" key="3">
    <source>
        <dbReference type="EMBL" id="KXZ56887.1"/>
    </source>
</evidence>
<dbReference type="EMBL" id="LSYV01000002">
    <property type="protein sequence ID" value="KXZ56887.1"/>
    <property type="molecule type" value="Genomic_DNA"/>
</dbReference>
<dbReference type="AlphaFoldDB" id="A0A150H414"/>
<accession>A0A150H414</accession>
<protein>
    <recommendedName>
        <fullName evidence="2">Thioredoxin domain-containing protein</fullName>
    </recommendedName>
</protein>
<dbReference type="Pfam" id="PF00085">
    <property type="entry name" value="Thioredoxin"/>
    <property type="match status" value="1"/>
</dbReference>
<keyword evidence="4" id="KW-1185">Reference proteome</keyword>
<organism evidence="3 4">
    <name type="scientific">Gonium pectorale</name>
    <name type="common">Green alga</name>
    <dbReference type="NCBI Taxonomy" id="33097"/>
    <lineage>
        <taxon>Eukaryota</taxon>
        <taxon>Viridiplantae</taxon>
        <taxon>Chlorophyta</taxon>
        <taxon>core chlorophytes</taxon>
        <taxon>Chlorophyceae</taxon>
        <taxon>CS clade</taxon>
        <taxon>Chlamydomonadales</taxon>
        <taxon>Volvocaceae</taxon>
        <taxon>Gonium</taxon>
    </lineage>
</organism>
<feature type="transmembrane region" description="Helical" evidence="1">
    <location>
        <begin position="20"/>
        <end position="47"/>
    </location>
</feature>
<evidence type="ECO:0000256" key="1">
    <source>
        <dbReference type="SAM" id="Phobius"/>
    </source>
</evidence>
<proteinExistence type="predicted"/>
<dbReference type="Gene3D" id="3.40.30.10">
    <property type="entry name" value="Glutaredoxin"/>
    <property type="match status" value="1"/>
</dbReference>
<dbReference type="Proteomes" id="UP000075714">
    <property type="component" value="Unassembled WGS sequence"/>
</dbReference>
<dbReference type="InterPro" id="IPR013766">
    <property type="entry name" value="Thioredoxin_domain"/>
</dbReference>
<dbReference type="PANTHER" id="PTHR45663">
    <property type="entry name" value="GEO12009P1"/>
    <property type="match status" value="1"/>
</dbReference>
<dbReference type="OrthoDB" id="20229at2759"/>
<dbReference type="SUPFAM" id="SSF52833">
    <property type="entry name" value="Thioredoxin-like"/>
    <property type="match status" value="1"/>
</dbReference>
<dbReference type="GO" id="GO:0005737">
    <property type="term" value="C:cytoplasm"/>
    <property type="evidence" value="ECO:0007669"/>
    <property type="project" value="TreeGrafter"/>
</dbReference>
<dbReference type="GO" id="GO:0015035">
    <property type="term" value="F:protein-disulfide reductase activity"/>
    <property type="evidence" value="ECO:0007669"/>
    <property type="project" value="TreeGrafter"/>
</dbReference>
<keyword evidence="1" id="KW-1133">Transmembrane helix</keyword>
<dbReference type="PANTHER" id="PTHR45663:SF44">
    <property type="entry name" value="OS01G0200400 PROTEIN"/>
    <property type="match status" value="1"/>
</dbReference>
<reference evidence="4" key="1">
    <citation type="journal article" date="2016" name="Nat. Commun.">
        <title>The Gonium pectorale genome demonstrates co-option of cell cycle regulation during the evolution of multicellularity.</title>
        <authorList>
            <person name="Hanschen E.R."/>
            <person name="Marriage T.N."/>
            <person name="Ferris P.J."/>
            <person name="Hamaji T."/>
            <person name="Toyoda A."/>
            <person name="Fujiyama A."/>
            <person name="Neme R."/>
            <person name="Noguchi H."/>
            <person name="Minakuchi Y."/>
            <person name="Suzuki M."/>
            <person name="Kawai-Toyooka H."/>
            <person name="Smith D.R."/>
            <person name="Sparks H."/>
            <person name="Anderson J."/>
            <person name="Bakaric R."/>
            <person name="Luria V."/>
            <person name="Karger A."/>
            <person name="Kirschner M.W."/>
            <person name="Durand P.M."/>
            <person name="Michod R.E."/>
            <person name="Nozaki H."/>
            <person name="Olson B.J."/>
        </authorList>
    </citation>
    <scope>NUCLEOTIDE SEQUENCE [LARGE SCALE GENOMIC DNA]</scope>
    <source>
        <strain evidence="4">NIES-2863</strain>
    </source>
</reference>
<feature type="domain" description="Thioredoxin" evidence="2">
    <location>
        <begin position="55"/>
        <end position="178"/>
    </location>
</feature>
<evidence type="ECO:0000259" key="2">
    <source>
        <dbReference type="PROSITE" id="PS51352"/>
    </source>
</evidence>
<dbReference type="PROSITE" id="PS51352">
    <property type="entry name" value="THIOREDOXIN_2"/>
    <property type="match status" value="1"/>
</dbReference>
<dbReference type="InterPro" id="IPR036249">
    <property type="entry name" value="Thioredoxin-like_sf"/>
</dbReference>
<name>A0A150H414_GONPE</name>
<keyword evidence="1" id="KW-0812">Transmembrane</keyword>
<evidence type="ECO:0000313" key="4">
    <source>
        <dbReference type="Proteomes" id="UP000075714"/>
    </source>
</evidence>
<comment type="caution">
    <text evidence="3">The sequence shown here is derived from an EMBL/GenBank/DDBJ whole genome shotgun (WGS) entry which is preliminary data.</text>
</comment>
<keyword evidence="1" id="KW-0472">Membrane</keyword>
<gene>
    <name evidence="3" type="ORF">GPECTOR_1g80</name>
</gene>
<sequence length="192" mass="21418">MKARSRLAGLTSLLDYTQLFVGIMAMVCSPVLFAYLLAAYGLIYLLFPQPFYPIYDILSPLTPESLVEDVKKPGTELTWVVYYYAPWHAGCRHMAPEIVDLAARYATDKLKFAELDLGEYSKLASTLGIDLSPISQQLPAVLLYEKGEEVVRLPVKKGGRGGAFKAKDIVRVMDLENRHARLASKSSEKKSQ</sequence>